<dbReference type="InterPro" id="IPR025110">
    <property type="entry name" value="AMP-bd_C"/>
</dbReference>
<keyword evidence="1" id="KW-0596">Phosphopantetheine</keyword>
<dbReference type="SUPFAM" id="SSF56801">
    <property type="entry name" value="Acetyl-CoA synthetase-like"/>
    <property type="match status" value="2"/>
</dbReference>
<feature type="region of interest" description="Disordered" evidence="5">
    <location>
        <begin position="791"/>
        <end position="814"/>
    </location>
</feature>
<evidence type="ECO:0000313" key="7">
    <source>
        <dbReference type="EMBL" id="KAK9840267.1"/>
    </source>
</evidence>
<dbReference type="Gene3D" id="3.30.300.30">
    <property type="match status" value="2"/>
</dbReference>
<dbReference type="SMART" id="SM00823">
    <property type="entry name" value="PKS_PP"/>
    <property type="match status" value="1"/>
</dbReference>
<dbReference type="GO" id="GO:0016874">
    <property type="term" value="F:ligase activity"/>
    <property type="evidence" value="ECO:0007669"/>
    <property type="project" value="UniProtKB-KW"/>
</dbReference>
<dbReference type="PROSITE" id="PS50075">
    <property type="entry name" value="CARRIER"/>
    <property type="match status" value="1"/>
</dbReference>
<feature type="domain" description="Carrier" evidence="6">
    <location>
        <begin position="716"/>
        <end position="791"/>
    </location>
</feature>
<dbReference type="Gene3D" id="3.30.559.30">
    <property type="entry name" value="Nonribosomal peptide synthetase, condensation domain"/>
    <property type="match status" value="1"/>
</dbReference>
<dbReference type="GO" id="GO:0043041">
    <property type="term" value="P:amino acid activation for nonribosomal peptide biosynthetic process"/>
    <property type="evidence" value="ECO:0007669"/>
    <property type="project" value="TreeGrafter"/>
</dbReference>
<dbReference type="InterPro" id="IPR036736">
    <property type="entry name" value="ACP-like_sf"/>
</dbReference>
<dbReference type="Proteomes" id="UP001438707">
    <property type="component" value="Unassembled WGS sequence"/>
</dbReference>
<dbReference type="NCBIfam" id="NF003417">
    <property type="entry name" value="PRK04813.1"/>
    <property type="match status" value="2"/>
</dbReference>
<comment type="similarity">
    <text evidence="4">Belongs to the NRP synthetase family.</text>
</comment>
<proteinExistence type="inferred from homology"/>
<dbReference type="InterPro" id="IPR020845">
    <property type="entry name" value="AMP-binding_CS"/>
</dbReference>
<dbReference type="InterPro" id="IPR020806">
    <property type="entry name" value="PKS_PP-bd"/>
</dbReference>
<gene>
    <name evidence="7" type="ORF">WJX74_006508</name>
</gene>
<protein>
    <recommendedName>
        <fullName evidence="6">Carrier domain-containing protein</fullName>
    </recommendedName>
</protein>
<dbReference type="CDD" id="cd19531">
    <property type="entry name" value="LCL_NRPS-like"/>
    <property type="match status" value="1"/>
</dbReference>
<reference evidence="7 8" key="1">
    <citation type="journal article" date="2024" name="Nat. Commun.">
        <title>Phylogenomics reveals the evolutionary origins of lichenization in chlorophyte algae.</title>
        <authorList>
            <person name="Puginier C."/>
            <person name="Libourel C."/>
            <person name="Otte J."/>
            <person name="Skaloud P."/>
            <person name="Haon M."/>
            <person name="Grisel S."/>
            <person name="Petersen M."/>
            <person name="Berrin J.G."/>
            <person name="Delaux P.M."/>
            <person name="Dal Grande F."/>
            <person name="Keller J."/>
        </authorList>
    </citation>
    <scope>NUCLEOTIDE SEQUENCE [LARGE SCALE GENOMIC DNA]</scope>
    <source>
        <strain evidence="7 8">SAG 2145</strain>
    </source>
</reference>
<evidence type="ECO:0000256" key="1">
    <source>
        <dbReference type="ARBA" id="ARBA00022450"/>
    </source>
</evidence>
<dbReference type="InterPro" id="IPR042099">
    <property type="entry name" value="ANL_N_sf"/>
</dbReference>
<dbReference type="Gene3D" id="3.30.559.10">
    <property type="entry name" value="Chloramphenicol acetyltransferase-like domain"/>
    <property type="match status" value="1"/>
</dbReference>
<dbReference type="PANTHER" id="PTHR45527">
    <property type="entry name" value="NONRIBOSOMAL PEPTIDE SYNTHETASE"/>
    <property type="match status" value="1"/>
</dbReference>
<organism evidence="7 8">
    <name type="scientific">Apatococcus lobatus</name>
    <dbReference type="NCBI Taxonomy" id="904363"/>
    <lineage>
        <taxon>Eukaryota</taxon>
        <taxon>Viridiplantae</taxon>
        <taxon>Chlorophyta</taxon>
        <taxon>core chlorophytes</taxon>
        <taxon>Trebouxiophyceae</taxon>
        <taxon>Chlorellales</taxon>
        <taxon>Chlorellaceae</taxon>
        <taxon>Apatococcus</taxon>
    </lineage>
</organism>
<dbReference type="Pfam" id="PF00668">
    <property type="entry name" value="Condensation"/>
    <property type="match status" value="1"/>
</dbReference>
<dbReference type="Gene3D" id="1.10.1200.10">
    <property type="entry name" value="ACP-like"/>
    <property type="match status" value="1"/>
</dbReference>
<dbReference type="PANTHER" id="PTHR45527:SF1">
    <property type="entry name" value="FATTY ACID SYNTHASE"/>
    <property type="match status" value="1"/>
</dbReference>
<dbReference type="PROSITE" id="PS00455">
    <property type="entry name" value="AMP_BINDING"/>
    <property type="match status" value="1"/>
</dbReference>
<dbReference type="FunFam" id="3.40.50.12780:FF:000012">
    <property type="entry name" value="Non-ribosomal peptide synthetase"/>
    <property type="match status" value="1"/>
</dbReference>
<dbReference type="EMBL" id="JALJOS010000004">
    <property type="protein sequence ID" value="KAK9840267.1"/>
    <property type="molecule type" value="Genomic_DNA"/>
</dbReference>
<accession>A0AAW1S2E4</accession>
<dbReference type="InterPro" id="IPR045851">
    <property type="entry name" value="AMP-bd_C_sf"/>
</dbReference>
<sequence length="1796" mass="194696">MTDRTSAKLELGRSSSISELLLRDPILALASLQVAYSHWSQEESLRLGLKLLRADKPITVVVTGFDWERSFDQLVTDISRTLSEQVPGRLSDDTAALWISASQSSDGAASDGQANSLFEAADIVVEDSEEDQTGRFWMSSPTGRLNELDLKSFAASFQVVLEAGQQNQEKLCWQLPMINSESKQHLLSFNPQPKMNPANECIHELFEASAQAHPTRPCLRGANETLSYQQTDAKANQLAHAIIHMAAGSSSPVGIMLERSNILYIAMLAILKAGRCYVPLDPSYPADRLSFMTQDSGLSILITQQSLVDSMPDTSGKVITLDHPSVEASVEMLPTHAPEAPRDPDMLAYTIYTSGSTGRPKGVMVPHRGVVNYIQHDLAVCGIKPDDIFLQRVPISFDVSVTDIFEPLAAGASIVPSAQETNKDPKALLRQLAAHDITVLSAVPSLLQAWLNAGLSSKTAPKLRWVINGAEGMGPALARQFQEQLPHTQHQYYYGPTEASVYCASTVIEGMPDASVPILAGRPIPNTEAYIVDQHRQLMPRGAPGELCFSGCCLAQGYMNRPEVTSEVFVENTAAAIPEGFFSRMYRTGDLAKWTSDGQLQILGRIDRQVKVRGLRVELGEIESVLSSCAGVESATVNVVKHPSSGEACVIAYLMPPSIDQQPVLQICEQRLPEHMVPLAIVPLFSLPLLPNGKVDLKSLPEPDWAGMAKGSGEQSARNETEQQVQDIMKDVLHLDGLGMDASFFQAGGTSLLAGMVAARLNAATGSDLSAAEIFEHPSVASLAELLRDQQGNAQQSRSHIQRAPYSKQEKEEGVPVSYNQEQMVLLADSATSVAYNGSCIIQSRASVNVPTLQDAFAQLVARQEALRTSFRTGSRVPQQVVQAAAACTVPLKIQELASGDNGAEVAIKSAEESRERPFDLSVAPLLSATLLKGLEGDGDILILTSHHSILDGWGERQLVQQLSTAYDSCLASTPQQHSAQDDSRASTSPASLPDLPVQYTDFSHWQRQQMEDGAWKGQISYWQQQLAGIPEALDLPSDQIRPKSPSGEGHHLHMHISEDLYRTIQTCAAEQQATVLMLLASVFQLLLGRWSSQSDIVVGVPSLGRSSAQLENLVGTFINMLPLRTSLPEEGSFAELLAGVRSNLLQAFKHAELPFHKLVEAVGAPRAMSHTPIFQAIIAFNDISTELQESSLCAQQIKPEVNGLGPIMTDVVLEFTEDRLHPGQLQGVLQCSKDIFTDTSAHRFSSAFQALLRSVVRNPQESMYRAPIMQEQDRAELLSLNPQPQADPANLCLHQLFERQADAEPEARCLKLSPDCDSWLTYGQVEAQANRVAHLLASLGVAADGIVGVCASRGPSLYIAMLAILKAGAAYLPMDANYPAERLAYMVEVSGVTCLLTDAELQSHDSVPRTDKVINMDDEAQLGEQPADRLPVRSSPDNLAYVIFTSGSTGKPKGVMLAHRGIVNNILHTRDVCGLGSSDVCLQRTSVSFDVAVLGIFLTFACGAALVPARVEASFDVQMLLRHLKDDSITFVAAVPSLLQTWIAAGLDSKMAPKLRWLLSGAEAMPPDLLSELRSCLPETQIFFGYGPTEASEHVSCTTFDPSSPPQLPILVGKPIPNTHIYILDQHHELVPIGVPGHLFASGPCLAKGYMQLPDKTAEAFVENIVAPSAGPRYKRMYGTGDLCRWSESGQIQILGRIDRQIKIRGMRVELGEIENVLSSNPAVKEAQVSVLTHEATQQPTVVAHATPASLDIEAVLDASNTQLPEHMVPSTIIPLEEMPLLPSGKASPSADHLS</sequence>
<dbReference type="InterPro" id="IPR000873">
    <property type="entry name" value="AMP-dep_synth/lig_dom"/>
</dbReference>
<dbReference type="SUPFAM" id="SSF52777">
    <property type="entry name" value="CoA-dependent acyltransferases"/>
    <property type="match status" value="2"/>
</dbReference>
<dbReference type="InterPro" id="IPR023213">
    <property type="entry name" value="CAT-like_dom_sf"/>
</dbReference>
<dbReference type="SUPFAM" id="SSF47336">
    <property type="entry name" value="ACP-like"/>
    <property type="match status" value="1"/>
</dbReference>
<name>A0AAW1S2E4_9CHLO</name>
<dbReference type="GO" id="GO:0031177">
    <property type="term" value="F:phosphopantetheine binding"/>
    <property type="evidence" value="ECO:0007669"/>
    <property type="project" value="InterPro"/>
</dbReference>
<evidence type="ECO:0000259" key="6">
    <source>
        <dbReference type="PROSITE" id="PS50075"/>
    </source>
</evidence>
<keyword evidence="2" id="KW-0597">Phosphoprotein</keyword>
<comment type="caution">
    <text evidence="7">The sequence shown here is derived from an EMBL/GenBank/DDBJ whole genome shotgun (WGS) entry which is preliminary data.</text>
</comment>
<keyword evidence="3" id="KW-0436">Ligase</keyword>
<dbReference type="GO" id="GO:0005737">
    <property type="term" value="C:cytoplasm"/>
    <property type="evidence" value="ECO:0007669"/>
    <property type="project" value="TreeGrafter"/>
</dbReference>
<evidence type="ECO:0000256" key="5">
    <source>
        <dbReference type="SAM" id="MobiDB-lite"/>
    </source>
</evidence>
<dbReference type="GO" id="GO:0044550">
    <property type="term" value="P:secondary metabolite biosynthetic process"/>
    <property type="evidence" value="ECO:0007669"/>
    <property type="project" value="TreeGrafter"/>
</dbReference>
<evidence type="ECO:0000256" key="2">
    <source>
        <dbReference type="ARBA" id="ARBA00022553"/>
    </source>
</evidence>
<dbReference type="Pfam" id="PF00550">
    <property type="entry name" value="PP-binding"/>
    <property type="match status" value="1"/>
</dbReference>
<dbReference type="InterPro" id="IPR009081">
    <property type="entry name" value="PP-bd_ACP"/>
</dbReference>
<dbReference type="Pfam" id="PF00501">
    <property type="entry name" value="AMP-binding"/>
    <property type="match status" value="2"/>
</dbReference>
<dbReference type="Pfam" id="PF13193">
    <property type="entry name" value="AMP-binding_C"/>
    <property type="match status" value="2"/>
</dbReference>
<feature type="region of interest" description="Disordered" evidence="5">
    <location>
        <begin position="974"/>
        <end position="994"/>
    </location>
</feature>
<keyword evidence="8" id="KW-1185">Reference proteome</keyword>
<dbReference type="InterPro" id="IPR001242">
    <property type="entry name" value="Condensation_dom"/>
</dbReference>
<dbReference type="InterPro" id="IPR010071">
    <property type="entry name" value="AA_adenyl_dom"/>
</dbReference>
<evidence type="ECO:0000256" key="3">
    <source>
        <dbReference type="ARBA" id="ARBA00022598"/>
    </source>
</evidence>
<evidence type="ECO:0000256" key="4">
    <source>
        <dbReference type="ARBA" id="ARBA00029454"/>
    </source>
</evidence>
<evidence type="ECO:0000313" key="8">
    <source>
        <dbReference type="Proteomes" id="UP001438707"/>
    </source>
</evidence>
<dbReference type="CDD" id="cd05930">
    <property type="entry name" value="A_NRPS"/>
    <property type="match status" value="2"/>
</dbReference>
<dbReference type="NCBIfam" id="TIGR01733">
    <property type="entry name" value="AA-adenyl-dom"/>
    <property type="match status" value="2"/>
</dbReference>
<dbReference type="Gene3D" id="3.40.50.12780">
    <property type="entry name" value="N-terminal domain of ligase-like"/>
    <property type="match status" value="2"/>
</dbReference>
<dbReference type="FunFam" id="3.40.50.980:FF:000001">
    <property type="entry name" value="Non-ribosomal peptide synthetase"/>
    <property type="match status" value="2"/>
</dbReference>